<dbReference type="Proteomes" id="UP000094526">
    <property type="component" value="Unassembled WGS sequence"/>
</dbReference>
<keyword evidence="3" id="KW-1185">Reference proteome</keyword>
<dbReference type="PANTHER" id="PTHR37490">
    <property type="entry name" value="EXPRESSED PROTEIN"/>
    <property type="match status" value="1"/>
</dbReference>
<dbReference type="VEuPathDB" id="FungiDB:G647_06025"/>
<feature type="region of interest" description="Disordered" evidence="1">
    <location>
        <begin position="1"/>
        <end position="27"/>
    </location>
</feature>
<dbReference type="InterPro" id="IPR021838">
    <property type="entry name" value="DUF3431"/>
</dbReference>
<dbReference type="PANTHER" id="PTHR37490:SF1">
    <property type="entry name" value="GLYCOSYLTRANSFERASE 2-LIKE DOMAIN-CONTAINING PROTEIN"/>
    <property type="match status" value="1"/>
</dbReference>
<comment type="caution">
    <text evidence="2">The sequence shown here is derived from an EMBL/GenBank/DDBJ whole genome shotgun (WGS) entry which is preliminary data.</text>
</comment>
<dbReference type="eggNOG" id="ENOG502SR9M">
    <property type="taxonomic scope" value="Eukaryota"/>
</dbReference>
<reference evidence="3" key="1">
    <citation type="submission" date="2015-07" db="EMBL/GenBank/DDBJ databases">
        <authorList>
            <person name="Teixeira M.M."/>
            <person name="Souza R.C."/>
            <person name="Almeida L.G."/>
            <person name="Vicente V.A."/>
            <person name="de Hoog S."/>
            <person name="Bocca A.L."/>
            <person name="de Almeida S.R."/>
            <person name="Vasconcelos A.T."/>
            <person name="Felipe M.S."/>
        </authorList>
    </citation>
    <scope>NUCLEOTIDE SEQUENCE [LARGE SCALE GENOMIC DNA]</scope>
    <source>
        <strain evidence="3">KSF</strain>
    </source>
</reference>
<dbReference type="OrthoDB" id="28755at2759"/>
<dbReference type="AlphaFoldDB" id="A0A1C1CUJ2"/>
<dbReference type="Pfam" id="PF11913">
    <property type="entry name" value="DUF3431"/>
    <property type="match status" value="1"/>
</dbReference>
<feature type="compositionally biased region" description="Low complexity" evidence="1">
    <location>
        <begin position="14"/>
        <end position="23"/>
    </location>
</feature>
<evidence type="ECO:0000313" key="2">
    <source>
        <dbReference type="EMBL" id="OCT52120.1"/>
    </source>
</evidence>
<organism evidence="2 3">
    <name type="scientific">Cladophialophora carrionii</name>
    <dbReference type="NCBI Taxonomy" id="86049"/>
    <lineage>
        <taxon>Eukaryota</taxon>
        <taxon>Fungi</taxon>
        <taxon>Dikarya</taxon>
        <taxon>Ascomycota</taxon>
        <taxon>Pezizomycotina</taxon>
        <taxon>Eurotiomycetes</taxon>
        <taxon>Chaetothyriomycetidae</taxon>
        <taxon>Chaetothyriales</taxon>
        <taxon>Herpotrichiellaceae</taxon>
        <taxon>Cladophialophora</taxon>
    </lineage>
</organism>
<proteinExistence type="predicted"/>
<name>A0A1C1CUJ2_9EURO</name>
<sequence>MTSSTSNVLTPDLTPSHSITSSPSLPPTPDSRHLDIVIAHYNESLAWLSSHSNLASVYSKGKPPPDPSLYRETQALPNWGRESHTYLYHIVHNYDSLADVTLFLQGNIHDANDGTPAHTDLTLDEIVGMAKRLTDLPNLTACEDVQAQKETQGRVLPLGKVHTFSDWAGIKYLPSWVERRGKGLHLSKYTPEQFFNYLINGTADKTDARWTTPPNEIRWTQGALFAATRHAIQRRSREVYVRAYEYFHGLEDVNPEEGHYMERFWLCLLGAHNSVQQASPGSHIGKVKGSVGDGGSDNHGEVEEKGIFVLEA</sequence>
<gene>
    <name evidence="2" type="ORF">CLCR_08895</name>
</gene>
<accession>A0A1C1CUJ2</accession>
<dbReference type="EMBL" id="LGRB01000009">
    <property type="protein sequence ID" value="OCT52120.1"/>
    <property type="molecule type" value="Genomic_DNA"/>
</dbReference>
<evidence type="ECO:0000256" key="1">
    <source>
        <dbReference type="SAM" id="MobiDB-lite"/>
    </source>
</evidence>
<dbReference type="VEuPathDB" id="FungiDB:CLCR_08895"/>
<protein>
    <submittedName>
        <fullName evidence="2">Uncharacterized protein</fullName>
    </submittedName>
</protein>
<evidence type="ECO:0000313" key="3">
    <source>
        <dbReference type="Proteomes" id="UP000094526"/>
    </source>
</evidence>